<dbReference type="PANTHER" id="PTHR33048">
    <property type="entry name" value="PTH11-LIKE INTEGRAL MEMBRANE PROTEIN (AFU_ORTHOLOGUE AFUA_5G11245)"/>
    <property type="match status" value="1"/>
</dbReference>
<dbReference type="PANTHER" id="PTHR33048:SF143">
    <property type="entry name" value="EXTRACELLULAR MEMBRANE PROTEIN CFEM DOMAIN-CONTAINING PROTEIN-RELATED"/>
    <property type="match status" value="1"/>
</dbReference>
<evidence type="ECO:0000256" key="2">
    <source>
        <dbReference type="ARBA" id="ARBA00004589"/>
    </source>
</evidence>
<keyword evidence="12" id="KW-0449">Lipoprotein</keyword>
<evidence type="ECO:0000256" key="3">
    <source>
        <dbReference type="ARBA" id="ARBA00004613"/>
    </source>
</evidence>
<protein>
    <recommendedName>
        <fullName evidence="17">CFEM domain-containing protein</fullName>
    </recommendedName>
</protein>
<comment type="subcellular location">
    <subcellularLocation>
        <location evidence="2">Membrane</location>
        <topology evidence="2">Lipid-anchor</topology>
        <topology evidence="2">GPI-anchor</topology>
    </subcellularLocation>
    <subcellularLocation>
        <location evidence="1">Membrane</location>
        <topology evidence="1">Multi-pass membrane protein</topology>
    </subcellularLocation>
    <subcellularLocation>
        <location evidence="3">Secreted</location>
    </subcellularLocation>
</comment>
<evidence type="ECO:0000256" key="6">
    <source>
        <dbReference type="ARBA" id="ARBA00022622"/>
    </source>
</evidence>
<accession>A0A6A7AHB6</accession>
<dbReference type="SMART" id="SM00747">
    <property type="entry name" value="CFEM"/>
    <property type="match status" value="1"/>
</dbReference>
<dbReference type="InterPro" id="IPR008427">
    <property type="entry name" value="Extracellular_membr_CFEM_dom"/>
</dbReference>
<proteinExistence type="inferred from homology"/>
<sequence length="399" mass="44288">MRFHLFACVVFVFFVSQLSILTAAFETEGLPECAVQCINTSVSITHCDSTSNTSCVCSDVHFRHNVQQCLSTACTRKESLVAYNATTTVCHDPIRDRSHIGQIAATISLVLCLCVVAGKFAAQIACRRNHLLSDINMGIVVLLNVAIYVLLDKLCEMLYLTTSWLLRIGFILFFFQIFVDEKFRRTLKVTVSLFLAGLVAGVLPFAFTCNPVSFHWNAWDGEHRGRCINHNAVVFAQAALAIVADFATLGLALSQVAHLRMDLKQKIGIVLMFSIGTLIALVAIIRLKALVQFANTTNYTYDFLNAGVWSILEYQVGMICLSMPSIRLGMTRLISIFKGTPQRRAMLSTYGSGRVLEQNVYTEGTSFTMATMSRQKVNDDESFVHLEFDKIGSRDGLSP</sequence>
<dbReference type="GO" id="GO:0005576">
    <property type="term" value="C:extracellular region"/>
    <property type="evidence" value="ECO:0007669"/>
    <property type="project" value="UniProtKB-SubCell"/>
</dbReference>
<feature type="signal peptide" evidence="16">
    <location>
        <begin position="1"/>
        <end position="24"/>
    </location>
</feature>
<dbReference type="Pfam" id="PF05730">
    <property type="entry name" value="CFEM"/>
    <property type="match status" value="1"/>
</dbReference>
<evidence type="ECO:0000256" key="5">
    <source>
        <dbReference type="ARBA" id="ARBA00022525"/>
    </source>
</evidence>
<dbReference type="EMBL" id="MU006217">
    <property type="protein sequence ID" value="KAF2832682.1"/>
    <property type="molecule type" value="Genomic_DNA"/>
</dbReference>
<feature type="transmembrane region" description="Helical" evidence="15">
    <location>
        <begin position="307"/>
        <end position="326"/>
    </location>
</feature>
<dbReference type="PROSITE" id="PS52012">
    <property type="entry name" value="CFEM"/>
    <property type="match status" value="1"/>
</dbReference>
<evidence type="ECO:0000256" key="12">
    <source>
        <dbReference type="ARBA" id="ARBA00023288"/>
    </source>
</evidence>
<keyword evidence="6" id="KW-0325">Glycoprotein</keyword>
<keyword evidence="7 15" id="KW-0812">Transmembrane</keyword>
<evidence type="ECO:0000256" key="1">
    <source>
        <dbReference type="ARBA" id="ARBA00004141"/>
    </source>
</evidence>
<feature type="transmembrane region" description="Helical" evidence="15">
    <location>
        <begin position="157"/>
        <end position="179"/>
    </location>
</feature>
<dbReference type="Proteomes" id="UP000799424">
    <property type="component" value="Unassembled WGS sequence"/>
</dbReference>
<comment type="similarity">
    <text evidence="13">Belongs to the SAT4 family.</text>
</comment>
<dbReference type="OrthoDB" id="2496787at2759"/>
<evidence type="ECO:0000256" key="11">
    <source>
        <dbReference type="ARBA" id="ARBA00023157"/>
    </source>
</evidence>
<evidence type="ECO:0000256" key="4">
    <source>
        <dbReference type="ARBA" id="ARBA00010031"/>
    </source>
</evidence>
<feature type="chain" id="PRO_5025416607" description="CFEM domain-containing protein" evidence="16">
    <location>
        <begin position="25"/>
        <end position="399"/>
    </location>
</feature>
<evidence type="ECO:0000256" key="16">
    <source>
        <dbReference type="SAM" id="SignalP"/>
    </source>
</evidence>
<reference evidence="18" key="1">
    <citation type="journal article" date="2020" name="Stud. Mycol.">
        <title>101 Dothideomycetes genomes: a test case for predicting lifestyles and emergence of pathogens.</title>
        <authorList>
            <person name="Haridas S."/>
            <person name="Albert R."/>
            <person name="Binder M."/>
            <person name="Bloem J."/>
            <person name="Labutti K."/>
            <person name="Salamov A."/>
            <person name="Andreopoulos B."/>
            <person name="Baker S."/>
            <person name="Barry K."/>
            <person name="Bills G."/>
            <person name="Bluhm B."/>
            <person name="Cannon C."/>
            <person name="Castanera R."/>
            <person name="Culley D."/>
            <person name="Daum C."/>
            <person name="Ezra D."/>
            <person name="Gonzalez J."/>
            <person name="Henrissat B."/>
            <person name="Kuo A."/>
            <person name="Liang C."/>
            <person name="Lipzen A."/>
            <person name="Lutzoni F."/>
            <person name="Magnuson J."/>
            <person name="Mondo S."/>
            <person name="Nolan M."/>
            <person name="Ohm R."/>
            <person name="Pangilinan J."/>
            <person name="Park H.-J."/>
            <person name="Ramirez L."/>
            <person name="Alfaro M."/>
            <person name="Sun H."/>
            <person name="Tritt A."/>
            <person name="Yoshinaga Y."/>
            <person name="Zwiers L.-H."/>
            <person name="Turgeon B."/>
            <person name="Goodwin S."/>
            <person name="Spatafora J."/>
            <person name="Crous P."/>
            <person name="Grigoriev I."/>
        </authorList>
    </citation>
    <scope>NUCLEOTIDE SEQUENCE</scope>
    <source>
        <strain evidence="18">CBS 113818</strain>
    </source>
</reference>
<evidence type="ECO:0000256" key="10">
    <source>
        <dbReference type="ARBA" id="ARBA00023136"/>
    </source>
</evidence>
<evidence type="ECO:0000256" key="13">
    <source>
        <dbReference type="ARBA" id="ARBA00038359"/>
    </source>
</evidence>
<feature type="transmembrane region" description="Helical" evidence="15">
    <location>
        <begin position="269"/>
        <end position="287"/>
    </location>
</feature>
<dbReference type="GO" id="GO:0098552">
    <property type="term" value="C:side of membrane"/>
    <property type="evidence" value="ECO:0007669"/>
    <property type="project" value="UniProtKB-KW"/>
</dbReference>
<feature type="transmembrane region" description="Helical" evidence="15">
    <location>
        <begin position="103"/>
        <end position="122"/>
    </location>
</feature>
<evidence type="ECO:0000256" key="15">
    <source>
        <dbReference type="SAM" id="Phobius"/>
    </source>
</evidence>
<dbReference type="AlphaFoldDB" id="A0A6A7AHB6"/>
<keyword evidence="19" id="KW-1185">Reference proteome</keyword>
<evidence type="ECO:0000313" key="19">
    <source>
        <dbReference type="Proteomes" id="UP000799424"/>
    </source>
</evidence>
<feature type="transmembrane region" description="Helical" evidence="15">
    <location>
        <begin position="191"/>
        <end position="214"/>
    </location>
</feature>
<dbReference type="Pfam" id="PF20684">
    <property type="entry name" value="Fung_rhodopsin"/>
    <property type="match status" value="1"/>
</dbReference>
<feature type="disulfide bond" evidence="14">
    <location>
        <begin position="57"/>
        <end position="90"/>
    </location>
</feature>
<organism evidence="18 19">
    <name type="scientific">Ophiobolus disseminans</name>
    <dbReference type="NCBI Taxonomy" id="1469910"/>
    <lineage>
        <taxon>Eukaryota</taxon>
        <taxon>Fungi</taxon>
        <taxon>Dikarya</taxon>
        <taxon>Ascomycota</taxon>
        <taxon>Pezizomycotina</taxon>
        <taxon>Dothideomycetes</taxon>
        <taxon>Pleosporomycetidae</taxon>
        <taxon>Pleosporales</taxon>
        <taxon>Pleosporineae</taxon>
        <taxon>Phaeosphaeriaceae</taxon>
        <taxon>Ophiobolus</taxon>
    </lineage>
</organism>
<evidence type="ECO:0000259" key="17">
    <source>
        <dbReference type="PROSITE" id="PS52012"/>
    </source>
</evidence>
<feature type="domain" description="CFEM" evidence="17">
    <location>
        <begin position="4"/>
        <end position="118"/>
    </location>
</feature>
<name>A0A6A7AHB6_9PLEO</name>
<keyword evidence="8 16" id="KW-0732">Signal</keyword>
<dbReference type="InterPro" id="IPR052337">
    <property type="entry name" value="SAT4-like"/>
</dbReference>
<evidence type="ECO:0000256" key="14">
    <source>
        <dbReference type="PROSITE-ProRule" id="PRU01356"/>
    </source>
</evidence>
<evidence type="ECO:0000256" key="8">
    <source>
        <dbReference type="ARBA" id="ARBA00022729"/>
    </source>
</evidence>
<keyword evidence="10 15" id="KW-0472">Membrane</keyword>
<keyword evidence="11 14" id="KW-1015">Disulfide bond</keyword>
<feature type="transmembrane region" description="Helical" evidence="15">
    <location>
        <begin position="234"/>
        <end position="257"/>
    </location>
</feature>
<evidence type="ECO:0000313" key="18">
    <source>
        <dbReference type="EMBL" id="KAF2832682.1"/>
    </source>
</evidence>
<comment type="caution">
    <text evidence="14">Lacks conserved residue(s) required for the propagation of feature annotation.</text>
</comment>
<evidence type="ECO:0000256" key="9">
    <source>
        <dbReference type="ARBA" id="ARBA00022989"/>
    </source>
</evidence>
<dbReference type="InterPro" id="IPR049326">
    <property type="entry name" value="Rhodopsin_dom_fungi"/>
</dbReference>
<keyword evidence="6" id="KW-0336">GPI-anchor</keyword>
<keyword evidence="9 15" id="KW-1133">Transmembrane helix</keyword>
<feature type="transmembrane region" description="Helical" evidence="15">
    <location>
        <begin position="134"/>
        <end position="151"/>
    </location>
</feature>
<gene>
    <name evidence="18" type="ORF">CC86DRAFT_377807</name>
</gene>
<keyword evidence="5" id="KW-0964">Secreted</keyword>
<comment type="similarity">
    <text evidence="4">Belongs to the RBT5 family.</text>
</comment>
<evidence type="ECO:0000256" key="7">
    <source>
        <dbReference type="ARBA" id="ARBA00022692"/>
    </source>
</evidence>